<proteinExistence type="predicted"/>
<dbReference type="EMBL" id="JARGDH010000002">
    <property type="protein sequence ID" value="KAL0276222.1"/>
    <property type="molecule type" value="Genomic_DNA"/>
</dbReference>
<name>A0AAW2I1J8_9NEOP</name>
<dbReference type="AlphaFoldDB" id="A0AAW2I1J8"/>
<reference evidence="1" key="1">
    <citation type="journal article" date="2024" name="Gigascience">
        <title>Chromosome-level genome of the poultry shaft louse Menopon gallinae provides insight into the host-switching and adaptive evolution of parasitic lice.</title>
        <authorList>
            <person name="Xu Y."/>
            <person name="Ma L."/>
            <person name="Liu S."/>
            <person name="Liang Y."/>
            <person name="Liu Q."/>
            <person name="He Z."/>
            <person name="Tian L."/>
            <person name="Duan Y."/>
            <person name="Cai W."/>
            <person name="Li H."/>
            <person name="Song F."/>
        </authorList>
    </citation>
    <scope>NUCLEOTIDE SEQUENCE</scope>
    <source>
        <strain evidence="1">Cailab_2023a</strain>
    </source>
</reference>
<sequence>MCRCLARCTKSNFEFSTGARGIIHFKVKIELSNFRCIREDNAVVYATLFRESPRFQYFRDCTRRSDIELREPAGNVKYTARHRMCDPPSDFPA</sequence>
<organism evidence="1">
    <name type="scientific">Menopon gallinae</name>
    <name type="common">poultry shaft louse</name>
    <dbReference type="NCBI Taxonomy" id="328185"/>
    <lineage>
        <taxon>Eukaryota</taxon>
        <taxon>Metazoa</taxon>
        <taxon>Ecdysozoa</taxon>
        <taxon>Arthropoda</taxon>
        <taxon>Hexapoda</taxon>
        <taxon>Insecta</taxon>
        <taxon>Pterygota</taxon>
        <taxon>Neoptera</taxon>
        <taxon>Paraneoptera</taxon>
        <taxon>Psocodea</taxon>
        <taxon>Troctomorpha</taxon>
        <taxon>Phthiraptera</taxon>
        <taxon>Amblycera</taxon>
        <taxon>Menoponidae</taxon>
        <taxon>Menopon</taxon>
    </lineage>
</organism>
<accession>A0AAW2I1J8</accession>
<evidence type="ECO:0000313" key="1">
    <source>
        <dbReference type="EMBL" id="KAL0276222.1"/>
    </source>
</evidence>
<gene>
    <name evidence="1" type="ORF">PYX00_003831</name>
</gene>
<comment type="caution">
    <text evidence="1">The sequence shown here is derived from an EMBL/GenBank/DDBJ whole genome shotgun (WGS) entry which is preliminary data.</text>
</comment>
<protein>
    <submittedName>
        <fullName evidence="1">Uncharacterized protein</fullName>
    </submittedName>
</protein>